<dbReference type="InterPro" id="IPR005720">
    <property type="entry name" value="Dihydroorotate_DH_cat"/>
</dbReference>
<dbReference type="UniPathway" id="UPA00070"/>
<gene>
    <name evidence="8" type="ORF">COW36_10895</name>
</gene>
<keyword evidence="3" id="KW-0285">Flavoprotein</keyword>
<accession>A0A2M7G4X7</accession>
<dbReference type="GO" id="GO:0005737">
    <property type="term" value="C:cytoplasm"/>
    <property type="evidence" value="ECO:0007669"/>
    <property type="project" value="InterPro"/>
</dbReference>
<evidence type="ECO:0000256" key="1">
    <source>
        <dbReference type="ARBA" id="ARBA00001917"/>
    </source>
</evidence>
<dbReference type="PIRSF" id="PIRSF000164">
    <property type="entry name" value="DHO_oxidase"/>
    <property type="match status" value="1"/>
</dbReference>
<dbReference type="Proteomes" id="UP000231019">
    <property type="component" value="Unassembled WGS sequence"/>
</dbReference>
<evidence type="ECO:0000313" key="9">
    <source>
        <dbReference type="Proteomes" id="UP000231019"/>
    </source>
</evidence>
<dbReference type="InterPro" id="IPR050074">
    <property type="entry name" value="DHO_dehydrogenase"/>
</dbReference>
<organism evidence="8 9">
    <name type="scientific">bacterium (Candidatus Blackallbacteria) CG17_big_fil_post_rev_8_21_14_2_50_48_46</name>
    <dbReference type="NCBI Taxonomy" id="2014261"/>
    <lineage>
        <taxon>Bacteria</taxon>
        <taxon>Candidatus Blackallbacteria</taxon>
    </lineage>
</organism>
<evidence type="ECO:0000259" key="7">
    <source>
        <dbReference type="Pfam" id="PF01180"/>
    </source>
</evidence>
<dbReference type="SUPFAM" id="SSF51395">
    <property type="entry name" value="FMN-linked oxidoreductases"/>
    <property type="match status" value="1"/>
</dbReference>
<sequence length="334" mass="37333">MDLSTKYLGLHLRTPLVASASPLSEQLDNIRALEEAGISAVVMHSLFEEQLTQSSLDLDHYTSFANDSFAEALSFFPEPKTFHVGPELYLEHIAQARQSVKIPIIASLNGHSRGGWIEYAKKIEQAGAAALELNLYSIPTDPQLSGAVIEQTYLDIVKEIKTQLNIPVAVKLSPFFTNFGHFAHQLSDLGVDGLVLFNRFYQPDINIETLEMEPHLLLSSPQELRLPLTWIGLLYGRIQADLAATTGVHQAKDVLKLLMAGAKVTQMASVLLRRGIGYVRTLESELLDWLEEHEYHSIEQLQGSMSQTNCPDPSAFERVQYVRMLQGYHAHIQI</sequence>
<proteinExistence type="predicted"/>
<dbReference type="GO" id="GO:0044205">
    <property type="term" value="P:'de novo' UMP biosynthetic process"/>
    <property type="evidence" value="ECO:0007669"/>
    <property type="project" value="UniProtKB-UniPathway"/>
</dbReference>
<dbReference type="PANTHER" id="PTHR48109">
    <property type="entry name" value="DIHYDROOROTATE DEHYDROGENASE (QUINONE), MITOCHONDRIAL-RELATED"/>
    <property type="match status" value="1"/>
</dbReference>
<keyword evidence="6 8" id="KW-0560">Oxidoreductase</keyword>
<keyword evidence="4" id="KW-0288">FMN</keyword>
<name>A0A2M7G4X7_9BACT</name>
<dbReference type="EMBL" id="PFFQ01000032">
    <property type="protein sequence ID" value="PIW16971.1"/>
    <property type="molecule type" value="Genomic_DNA"/>
</dbReference>
<dbReference type="InterPro" id="IPR012135">
    <property type="entry name" value="Dihydroorotate_DH_1_2"/>
</dbReference>
<evidence type="ECO:0000313" key="8">
    <source>
        <dbReference type="EMBL" id="PIW16971.1"/>
    </source>
</evidence>
<keyword evidence="5" id="KW-0665">Pyrimidine biosynthesis</keyword>
<evidence type="ECO:0000256" key="5">
    <source>
        <dbReference type="ARBA" id="ARBA00022975"/>
    </source>
</evidence>
<dbReference type="GO" id="GO:1990663">
    <property type="term" value="F:dihydroorotate dehydrogenase (fumarate) activity"/>
    <property type="evidence" value="ECO:0007669"/>
    <property type="project" value="UniProtKB-EC"/>
</dbReference>
<evidence type="ECO:0000256" key="2">
    <source>
        <dbReference type="ARBA" id="ARBA00004725"/>
    </source>
</evidence>
<dbReference type="EC" id="1.3.98.1" evidence="8"/>
<dbReference type="Gene3D" id="3.20.20.70">
    <property type="entry name" value="Aldolase class I"/>
    <property type="match status" value="1"/>
</dbReference>
<dbReference type="AlphaFoldDB" id="A0A2M7G4X7"/>
<dbReference type="InterPro" id="IPR013785">
    <property type="entry name" value="Aldolase_TIM"/>
</dbReference>
<comment type="caution">
    <text evidence="8">The sequence shown here is derived from an EMBL/GenBank/DDBJ whole genome shotgun (WGS) entry which is preliminary data.</text>
</comment>
<evidence type="ECO:0000256" key="4">
    <source>
        <dbReference type="ARBA" id="ARBA00022643"/>
    </source>
</evidence>
<dbReference type="CDD" id="cd04739">
    <property type="entry name" value="DHOD_like"/>
    <property type="match status" value="1"/>
</dbReference>
<protein>
    <submittedName>
        <fullName evidence="8">Dihydroorotate dehydrogenase</fullName>
        <ecNumber evidence="8">1.3.98.1</ecNumber>
    </submittedName>
</protein>
<comment type="pathway">
    <text evidence="2">Pyrimidine metabolism; UMP biosynthesis via de novo pathway.</text>
</comment>
<comment type="cofactor">
    <cofactor evidence="1">
        <name>FMN</name>
        <dbReference type="ChEBI" id="CHEBI:58210"/>
    </cofactor>
</comment>
<feature type="domain" description="Dihydroorotate dehydrogenase catalytic" evidence="7">
    <location>
        <begin position="85"/>
        <end position="288"/>
    </location>
</feature>
<dbReference type="GO" id="GO:0006207">
    <property type="term" value="P:'de novo' pyrimidine nucleobase biosynthetic process"/>
    <property type="evidence" value="ECO:0007669"/>
    <property type="project" value="TreeGrafter"/>
</dbReference>
<reference evidence="8 9" key="1">
    <citation type="submission" date="2017-09" db="EMBL/GenBank/DDBJ databases">
        <title>Depth-based differentiation of microbial function through sediment-hosted aquifers and enrichment of novel symbionts in the deep terrestrial subsurface.</title>
        <authorList>
            <person name="Probst A.J."/>
            <person name="Ladd B."/>
            <person name="Jarett J.K."/>
            <person name="Geller-Mcgrath D.E."/>
            <person name="Sieber C.M."/>
            <person name="Emerson J.B."/>
            <person name="Anantharaman K."/>
            <person name="Thomas B.C."/>
            <person name="Malmstrom R."/>
            <person name="Stieglmeier M."/>
            <person name="Klingl A."/>
            <person name="Woyke T."/>
            <person name="Ryan C.M."/>
            <person name="Banfield J.F."/>
        </authorList>
    </citation>
    <scope>NUCLEOTIDE SEQUENCE [LARGE SCALE GENOMIC DNA]</scope>
    <source>
        <strain evidence="8">CG17_big_fil_post_rev_8_21_14_2_50_48_46</strain>
    </source>
</reference>
<dbReference type="NCBIfam" id="NF005741">
    <property type="entry name" value="PRK07565.1"/>
    <property type="match status" value="1"/>
</dbReference>
<dbReference type="Pfam" id="PF01180">
    <property type="entry name" value="DHO_dh"/>
    <property type="match status" value="1"/>
</dbReference>
<evidence type="ECO:0000256" key="6">
    <source>
        <dbReference type="ARBA" id="ARBA00023002"/>
    </source>
</evidence>
<dbReference type="PANTHER" id="PTHR48109:SF3">
    <property type="entry name" value="SLL0744 PROTEIN"/>
    <property type="match status" value="1"/>
</dbReference>
<evidence type="ECO:0000256" key="3">
    <source>
        <dbReference type="ARBA" id="ARBA00022630"/>
    </source>
</evidence>